<name>A0A922T5B4_9HYPH</name>
<gene>
    <name evidence="5" type="ORF">GV68_10835</name>
</gene>
<dbReference type="InterPro" id="IPR018490">
    <property type="entry name" value="cNMP-bd_dom_sf"/>
</dbReference>
<accession>A0A922T5B4</accession>
<dbReference type="InterPro" id="IPR018821">
    <property type="entry name" value="DUF294_put_nucleoTrafse_sb-bd"/>
</dbReference>
<reference evidence="5 6" key="1">
    <citation type="submission" date="2014-06" db="EMBL/GenBank/DDBJ databases">
        <title>Rhizobium pelagicum/R2-400B4.</title>
        <authorList>
            <person name="Kimes N.E."/>
            <person name="Lopez-Perez M."/>
        </authorList>
    </citation>
    <scope>NUCLEOTIDE SEQUENCE [LARGE SCALE GENOMIC DNA]</scope>
    <source>
        <strain evidence="5 6">R2-400B4</strain>
    </source>
</reference>
<dbReference type="SUPFAM" id="SSF51206">
    <property type="entry name" value="cAMP-binding domain-like"/>
    <property type="match status" value="1"/>
</dbReference>
<feature type="domain" description="CBS" evidence="4">
    <location>
        <begin position="213"/>
        <end position="269"/>
    </location>
</feature>
<dbReference type="SUPFAM" id="SSF81301">
    <property type="entry name" value="Nucleotidyltransferase"/>
    <property type="match status" value="1"/>
</dbReference>
<dbReference type="CDD" id="cd00038">
    <property type="entry name" value="CAP_ED"/>
    <property type="match status" value="1"/>
</dbReference>
<dbReference type="Gene3D" id="2.60.120.10">
    <property type="entry name" value="Jelly Rolls"/>
    <property type="match status" value="1"/>
</dbReference>
<keyword evidence="5" id="KW-0418">Kinase</keyword>
<dbReference type="AlphaFoldDB" id="A0A922T5B4"/>
<keyword evidence="5" id="KW-0808">Transferase</keyword>
<dbReference type="InterPro" id="IPR000595">
    <property type="entry name" value="cNMP-bd_dom"/>
</dbReference>
<dbReference type="EMBL" id="JOKJ01000020">
    <property type="protein sequence ID" value="KEQ05342.1"/>
    <property type="molecule type" value="Genomic_DNA"/>
</dbReference>
<sequence>MANAAADIAKFVETVHPYDSLPRDELERVIGRFQRHKLKADSKIYDLNEPLPGLYLIMEGNVEVRDSSGSLISQLFPRNTLGERGLLADGRAATNARALTDVVLLMLPAAEFRRLINDYPVYSRFFTRGKTSDNRRNELSLRKVSDLMSTPPLVCSPDDSAQQAAAVMRDRKVSSLGVIHNERLIGIVTTGDLSARVIAEGRDPATTHVAAVMTPAPIGLGEDALVSDVLNLMLERKIAHLPIVDGERMIGMVTQTDLTRFQAISSSSMIGEAANAESAADLSRITARIPQLLVQLVGGNHAHEVVTRLITDIADAATRRLIILAEQELGPPPVPYLWLACGSQGRQEQTGVSDQDNCIIIDDSFEESQRPWFEKLAHFVSDGLNTCGYIYCPGDMMATSRRWCQPARVWRDYFRRWIDTPEPTAQMLASVMFDLRPIAGKLSLFDDLQAETLEQASQNSIFVAHMIGNSLNHAPPLSLLRGFATIRSGDYRNQIDMKHNGVVPVVDLGRVYALMARLTPVNTRARLLAAEEARIISESGARDLIAAYDLIAELRLRNQASQVKAGARPNNYLGPYDLGDFERSHLRDAFVVVRTMQSALANGRAAKV</sequence>
<dbReference type="Pfam" id="PF03445">
    <property type="entry name" value="DUF294"/>
    <property type="match status" value="1"/>
</dbReference>
<dbReference type="Pfam" id="PF00571">
    <property type="entry name" value="CBS"/>
    <property type="match status" value="2"/>
</dbReference>
<dbReference type="OrthoDB" id="9808528at2"/>
<keyword evidence="6" id="KW-1185">Reference proteome</keyword>
<dbReference type="Gene3D" id="3.10.580.10">
    <property type="entry name" value="CBS-domain"/>
    <property type="match status" value="1"/>
</dbReference>
<protein>
    <submittedName>
        <fullName evidence="5">Histidine kinase</fullName>
    </submittedName>
</protein>
<evidence type="ECO:0000256" key="1">
    <source>
        <dbReference type="ARBA" id="ARBA00023122"/>
    </source>
</evidence>
<dbReference type="CDD" id="cd04587">
    <property type="entry name" value="CBS_pair_CAP-ED_NT_Pol-beta-like_DUF294_assoc"/>
    <property type="match status" value="1"/>
</dbReference>
<evidence type="ECO:0000313" key="6">
    <source>
        <dbReference type="Proteomes" id="UP000052167"/>
    </source>
</evidence>
<dbReference type="InterPro" id="IPR046342">
    <property type="entry name" value="CBS_dom_sf"/>
</dbReference>
<proteinExistence type="predicted"/>
<dbReference type="RefSeq" id="WP_037162600.1">
    <property type="nucleotide sequence ID" value="NZ_CAJXID010000020.1"/>
</dbReference>
<dbReference type="Pfam" id="PF00027">
    <property type="entry name" value="cNMP_binding"/>
    <property type="match status" value="1"/>
</dbReference>
<dbReference type="PROSITE" id="PS51371">
    <property type="entry name" value="CBS"/>
    <property type="match status" value="2"/>
</dbReference>
<evidence type="ECO:0000259" key="3">
    <source>
        <dbReference type="PROSITE" id="PS50042"/>
    </source>
</evidence>
<dbReference type="GO" id="GO:0016301">
    <property type="term" value="F:kinase activity"/>
    <property type="evidence" value="ECO:0007669"/>
    <property type="project" value="UniProtKB-KW"/>
</dbReference>
<evidence type="ECO:0000256" key="2">
    <source>
        <dbReference type="PROSITE-ProRule" id="PRU00703"/>
    </source>
</evidence>
<dbReference type="SUPFAM" id="SSF54631">
    <property type="entry name" value="CBS-domain pair"/>
    <property type="match status" value="1"/>
</dbReference>
<dbReference type="InterPro" id="IPR005105">
    <property type="entry name" value="GlnD_Uridyltrans_N"/>
</dbReference>
<dbReference type="PANTHER" id="PTHR43080">
    <property type="entry name" value="CBS DOMAIN-CONTAINING PROTEIN CBSX3, MITOCHONDRIAL"/>
    <property type="match status" value="1"/>
</dbReference>
<dbReference type="SMART" id="SM00100">
    <property type="entry name" value="cNMP"/>
    <property type="match status" value="1"/>
</dbReference>
<dbReference type="CDD" id="cd05401">
    <property type="entry name" value="NT_GlnE_GlnD_like"/>
    <property type="match status" value="1"/>
</dbReference>
<dbReference type="Pfam" id="PF10335">
    <property type="entry name" value="DUF294_C"/>
    <property type="match status" value="1"/>
</dbReference>
<dbReference type="SMART" id="SM00116">
    <property type="entry name" value="CBS"/>
    <property type="match status" value="2"/>
</dbReference>
<dbReference type="InterPro" id="IPR043519">
    <property type="entry name" value="NT_sf"/>
</dbReference>
<dbReference type="InterPro" id="IPR000644">
    <property type="entry name" value="CBS_dom"/>
</dbReference>
<feature type="domain" description="Cyclic nucleotide-binding" evidence="3">
    <location>
        <begin position="17"/>
        <end position="116"/>
    </location>
</feature>
<comment type="caution">
    <text evidence="5">The sequence shown here is derived from an EMBL/GenBank/DDBJ whole genome shotgun (WGS) entry which is preliminary data.</text>
</comment>
<evidence type="ECO:0000259" key="4">
    <source>
        <dbReference type="PROSITE" id="PS51371"/>
    </source>
</evidence>
<feature type="domain" description="CBS" evidence="4">
    <location>
        <begin position="148"/>
        <end position="204"/>
    </location>
</feature>
<dbReference type="Proteomes" id="UP000052167">
    <property type="component" value="Unassembled WGS sequence"/>
</dbReference>
<dbReference type="InterPro" id="IPR014710">
    <property type="entry name" value="RmlC-like_jellyroll"/>
</dbReference>
<organism evidence="5 6">
    <name type="scientific">Pseudorhizobium pelagicum</name>
    <dbReference type="NCBI Taxonomy" id="1509405"/>
    <lineage>
        <taxon>Bacteria</taxon>
        <taxon>Pseudomonadati</taxon>
        <taxon>Pseudomonadota</taxon>
        <taxon>Alphaproteobacteria</taxon>
        <taxon>Hyphomicrobiales</taxon>
        <taxon>Rhizobiaceae</taxon>
        <taxon>Rhizobium/Agrobacterium group</taxon>
        <taxon>Pseudorhizobium</taxon>
    </lineage>
</organism>
<keyword evidence="1 2" id="KW-0129">CBS domain</keyword>
<evidence type="ECO:0000313" key="5">
    <source>
        <dbReference type="EMBL" id="KEQ05342.1"/>
    </source>
</evidence>
<dbReference type="GO" id="GO:0008773">
    <property type="term" value="F:[protein-PII] uridylyltransferase activity"/>
    <property type="evidence" value="ECO:0007669"/>
    <property type="project" value="InterPro"/>
</dbReference>
<dbReference type="PANTHER" id="PTHR43080:SF2">
    <property type="entry name" value="CBS DOMAIN-CONTAINING PROTEIN"/>
    <property type="match status" value="1"/>
</dbReference>
<dbReference type="InterPro" id="IPR051257">
    <property type="entry name" value="Diverse_CBS-Domain"/>
</dbReference>
<dbReference type="PROSITE" id="PS50042">
    <property type="entry name" value="CNMP_BINDING_3"/>
    <property type="match status" value="1"/>
</dbReference>